<dbReference type="AlphaFoldDB" id="A0A1M6QKA3"/>
<dbReference type="PROSITE" id="PS51318">
    <property type="entry name" value="TAT"/>
    <property type="match status" value="1"/>
</dbReference>
<sequence length="330" mass="34884">MTTRRSLTGALLAGATLAPVPLARPALAQAPWPAGRAIEIIVPYPPAGGIDVMARLLTKYLPGHLQGANFVVTNRVGAGGQIGNEAIFNARPDGYTLGAVATLGFITKALERAVRWKTEEFTYLANVVDDPGAFWVRADSPLKTVADLREAAGKRAEAVSVGTAAGTSSDDHLLLLAFEAAAGVKALHVPYNGTAIAIRDLLGGQLDVASYNASEGLTLLREGRTRCLGQAAPARWSAMAEVPTFREQGPDVLGGSARGFVAPPGLPAEMTERLVAAFRAILTDPAFLVEAERLNLPLRPLLGDAYKASVREEEAAAKRLYERSPWSTQP</sequence>
<dbReference type="Gene3D" id="3.40.190.150">
    <property type="entry name" value="Bordetella uptake gene, domain 1"/>
    <property type="match status" value="1"/>
</dbReference>
<dbReference type="InterPro" id="IPR042100">
    <property type="entry name" value="Bug_dom1"/>
</dbReference>
<evidence type="ECO:0000313" key="4">
    <source>
        <dbReference type="Proteomes" id="UP000184387"/>
    </source>
</evidence>
<evidence type="ECO:0000313" key="3">
    <source>
        <dbReference type="EMBL" id="SHK20656.1"/>
    </source>
</evidence>
<protein>
    <submittedName>
        <fullName evidence="3">Tripartite-type tricarboxylate transporter, receptor component TctC</fullName>
    </submittedName>
</protein>
<comment type="similarity">
    <text evidence="1">Belongs to the UPF0065 (bug) family.</text>
</comment>
<reference evidence="3 4" key="1">
    <citation type="submission" date="2016-11" db="EMBL/GenBank/DDBJ databases">
        <authorList>
            <person name="Jaros S."/>
            <person name="Januszkiewicz K."/>
            <person name="Wedrychowicz H."/>
        </authorList>
    </citation>
    <scope>NUCLEOTIDE SEQUENCE [LARGE SCALE GENOMIC DNA]</scope>
    <source>
        <strain evidence="3 4">DSM 14916</strain>
    </source>
</reference>
<dbReference type="EMBL" id="FQZF01000036">
    <property type="protein sequence ID" value="SHK20656.1"/>
    <property type="molecule type" value="Genomic_DNA"/>
</dbReference>
<name>A0A1M6QKA3_9PROT</name>
<feature type="chain" id="PRO_5012929224" evidence="2">
    <location>
        <begin position="29"/>
        <end position="330"/>
    </location>
</feature>
<keyword evidence="2" id="KW-0732">Signal</keyword>
<dbReference type="STRING" id="198092.SAMN02745194_04434"/>
<dbReference type="Gene3D" id="3.40.190.10">
    <property type="entry name" value="Periplasmic binding protein-like II"/>
    <property type="match status" value="1"/>
</dbReference>
<dbReference type="SUPFAM" id="SSF53850">
    <property type="entry name" value="Periplasmic binding protein-like II"/>
    <property type="match status" value="1"/>
</dbReference>
<dbReference type="InterPro" id="IPR006311">
    <property type="entry name" value="TAT_signal"/>
</dbReference>
<accession>A0A1M6QKA3</accession>
<proteinExistence type="inferred from homology"/>
<dbReference type="RefSeq" id="WP_073139014.1">
    <property type="nucleotide sequence ID" value="NZ_FQZF01000036.1"/>
</dbReference>
<evidence type="ECO:0000256" key="2">
    <source>
        <dbReference type="SAM" id="SignalP"/>
    </source>
</evidence>
<gene>
    <name evidence="3" type="ORF">SAMN02745194_04434</name>
</gene>
<dbReference type="PIRSF" id="PIRSF017082">
    <property type="entry name" value="YflP"/>
    <property type="match status" value="1"/>
</dbReference>
<keyword evidence="4" id="KW-1185">Reference proteome</keyword>
<dbReference type="Proteomes" id="UP000184387">
    <property type="component" value="Unassembled WGS sequence"/>
</dbReference>
<evidence type="ECO:0000256" key="1">
    <source>
        <dbReference type="ARBA" id="ARBA00006987"/>
    </source>
</evidence>
<dbReference type="PANTHER" id="PTHR42928">
    <property type="entry name" value="TRICARBOXYLATE-BINDING PROTEIN"/>
    <property type="match status" value="1"/>
</dbReference>
<dbReference type="InterPro" id="IPR005064">
    <property type="entry name" value="BUG"/>
</dbReference>
<dbReference type="Pfam" id="PF03401">
    <property type="entry name" value="TctC"/>
    <property type="match status" value="1"/>
</dbReference>
<dbReference type="OrthoDB" id="7250553at2"/>
<dbReference type="CDD" id="cd07012">
    <property type="entry name" value="PBP2_Bug_TTT"/>
    <property type="match status" value="1"/>
</dbReference>
<keyword evidence="3" id="KW-0675">Receptor</keyword>
<feature type="signal peptide" evidence="2">
    <location>
        <begin position="1"/>
        <end position="28"/>
    </location>
</feature>
<dbReference type="PANTHER" id="PTHR42928:SF5">
    <property type="entry name" value="BLR1237 PROTEIN"/>
    <property type="match status" value="1"/>
</dbReference>
<organism evidence="3 4">
    <name type="scientific">Muricoccus roseus</name>
    <dbReference type="NCBI Taxonomy" id="198092"/>
    <lineage>
        <taxon>Bacteria</taxon>
        <taxon>Pseudomonadati</taxon>
        <taxon>Pseudomonadota</taxon>
        <taxon>Alphaproteobacteria</taxon>
        <taxon>Acetobacterales</taxon>
        <taxon>Roseomonadaceae</taxon>
        <taxon>Muricoccus</taxon>
    </lineage>
</organism>